<dbReference type="Gene3D" id="1.10.510.10">
    <property type="entry name" value="Transferase(Phosphotransferase) domain 1"/>
    <property type="match status" value="1"/>
</dbReference>
<dbReference type="InterPro" id="IPR050198">
    <property type="entry name" value="Non-receptor_tyrosine_kinases"/>
</dbReference>
<evidence type="ECO:0000313" key="4">
    <source>
        <dbReference type="EMBL" id="EYC35739.1"/>
    </source>
</evidence>
<dbReference type="InterPro" id="IPR020635">
    <property type="entry name" value="Tyr_kinase_cat_dom"/>
</dbReference>
<evidence type="ECO:0000256" key="1">
    <source>
        <dbReference type="ARBA" id="ARBA00022741"/>
    </source>
</evidence>
<name>A0A016W7C1_9BILA</name>
<reference evidence="5" key="1">
    <citation type="journal article" date="2015" name="Nat. Genet.">
        <title>The genome and transcriptome of the zoonotic hookworm Ancylostoma ceylanicum identify infection-specific gene families.</title>
        <authorList>
            <person name="Schwarz E.M."/>
            <person name="Hu Y."/>
            <person name="Antoshechkin I."/>
            <person name="Miller M.M."/>
            <person name="Sternberg P.W."/>
            <person name="Aroian R.V."/>
        </authorList>
    </citation>
    <scope>NUCLEOTIDE SEQUENCE</scope>
    <source>
        <strain evidence="5">HY135</strain>
    </source>
</reference>
<feature type="domain" description="Protein kinase" evidence="3">
    <location>
        <begin position="1"/>
        <end position="176"/>
    </location>
</feature>
<sequence>MMQNSLRLSVPHASSEWSVARELSAMNGRSSSVAVKHVISLILIAARANYRAHHFAEVKISDFGLSRLGVHYKLKTAMKLPIKWLAPETITTFTFSLKTDVFSYGVMVYEIFADGAEPWDGQTNAEVKLAVCEGKCLTFPKCTPDKVRKFFVERVFVKNPASRATMTEKHNEHYEFPQQLSQFFAFSHFAKIWLRRGSDPGHVEYEIDISFTTTLKKL</sequence>
<dbReference type="PANTHER" id="PTHR24418">
    <property type="entry name" value="TYROSINE-PROTEIN KINASE"/>
    <property type="match status" value="1"/>
</dbReference>
<keyword evidence="2" id="KW-0067">ATP-binding</keyword>
<dbReference type="InterPro" id="IPR011009">
    <property type="entry name" value="Kinase-like_dom_sf"/>
</dbReference>
<dbReference type="Proteomes" id="UP000024635">
    <property type="component" value="Unassembled WGS sequence"/>
</dbReference>
<dbReference type="Pfam" id="PF07714">
    <property type="entry name" value="PK_Tyr_Ser-Thr"/>
    <property type="match status" value="1"/>
</dbReference>
<dbReference type="GO" id="GO:0005524">
    <property type="term" value="F:ATP binding"/>
    <property type="evidence" value="ECO:0007669"/>
    <property type="project" value="UniProtKB-KW"/>
</dbReference>
<keyword evidence="1" id="KW-0547">Nucleotide-binding</keyword>
<evidence type="ECO:0000256" key="2">
    <source>
        <dbReference type="ARBA" id="ARBA00022840"/>
    </source>
</evidence>
<accession>A0A016W7C1</accession>
<keyword evidence="5" id="KW-1185">Reference proteome</keyword>
<dbReference type="OrthoDB" id="3256376at2759"/>
<dbReference type="AlphaFoldDB" id="A0A016W7C1"/>
<gene>
    <name evidence="4" type="primary">Acey_s0990.g3305</name>
    <name evidence="4" type="ORF">Y032_0990g3305</name>
</gene>
<protein>
    <recommendedName>
        <fullName evidence="3">Protein kinase domain-containing protein</fullName>
    </recommendedName>
</protein>
<organism evidence="4 5">
    <name type="scientific">Ancylostoma ceylanicum</name>
    <dbReference type="NCBI Taxonomy" id="53326"/>
    <lineage>
        <taxon>Eukaryota</taxon>
        <taxon>Metazoa</taxon>
        <taxon>Ecdysozoa</taxon>
        <taxon>Nematoda</taxon>
        <taxon>Chromadorea</taxon>
        <taxon>Rhabditida</taxon>
        <taxon>Rhabditina</taxon>
        <taxon>Rhabditomorpha</taxon>
        <taxon>Strongyloidea</taxon>
        <taxon>Ancylostomatidae</taxon>
        <taxon>Ancylostomatinae</taxon>
        <taxon>Ancylostoma</taxon>
    </lineage>
</organism>
<dbReference type="STRING" id="53326.A0A016W7C1"/>
<dbReference type="SMART" id="SM00219">
    <property type="entry name" value="TyrKc"/>
    <property type="match status" value="1"/>
</dbReference>
<dbReference type="PROSITE" id="PS50011">
    <property type="entry name" value="PROTEIN_KINASE_DOM"/>
    <property type="match status" value="1"/>
</dbReference>
<dbReference type="SUPFAM" id="SSF56112">
    <property type="entry name" value="Protein kinase-like (PK-like)"/>
    <property type="match status" value="1"/>
</dbReference>
<dbReference type="InterPro" id="IPR001245">
    <property type="entry name" value="Ser-Thr/Tyr_kinase_cat_dom"/>
</dbReference>
<proteinExistence type="predicted"/>
<evidence type="ECO:0000259" key="3">
    <source>
        <dbReference type="PROSITE" id="PS50011"/>
    </source>
</evidence>
<dbReference type="InterPro" id="IPR000719">
    <property type="entry name" value="Prot_kinase_dom"/>
</dbReference>
<dbReference type="GO" id="GO:0004713">
    <property type="term" value="F:protein tyrosine kinase activity"/>
    <property type="evidence" value="ECO:0007669"/>
    <property type="project" value="InterPro"/>
</dbReference>
<evidence type="ECO:0000313" key="5">
    <source>
        <dbReference type="Proteomes" id="UP000024635"/>
    </source>
</evidence>
<comment type="caution">
    <text evidence="4">The sequence shown here is derived from an EMBL/GenBank/DDBJ whole genome shotgun (WGS) entry which is preliminary data.</text>
</comment>
<dbReference type="EMBL" id="JARK01000590">
    <property type="protein sequence ID" value="EYC35739.1"/>
    <property type="molecule type" value="Genomic_DNA"/>
</dbReference>